<dbReference type="Gene3D" id="3.90.470.20">
    <property type="entry name" value="4'-phosphopantetheinyl transferase domain"/>
    <property type="match status" value="1"/>
</dbReference>
<dbReference type="InterPro" id="IPR037143">
    <property type="entry name" value="4-PPantetheinyl_Trfase_dom_sf"/>
</dbReference>
<keyword evidence="1 3" id="KW-0808">Transferase</keyword>
<dbReference type="GO" id="GO:0000287">
    <property type="term" value="F:magnesium ion binding"/>
    <property type="evidence" value="ECO:0007669"/>
    <property type="project" value="InterPro"/>
</dbReference>
<protein>
    <submittedName>
        <fullName evidence="3">4'-phosphopantetheinyl transferase superfamily protein</fullName>
    </submittedName>
</protein>
<name>A0A7K0KGD1_9BACT</name>
<dbReference type="InterPro" id="IPR008278">
    <property type="entry name" value="4-PPantetheinyl_Trfase_dom"/>
</dbReference>
<dbReference type="GO" id="GO:0008897">
    <property type="term" value="F:holo-[acyl-carrier-protein] synthase activity"/>
    <property type="evidence" value="ECO:0007669"/>
    <property type="project" value="InterPro"/>
</dbReference>
<evidence type="ECO:0000259" key="2">
    <source>
        <dbReference type="Pfam" id="PF01648"/>
    </source>
</evidence>
<dbReference type="AlphaFoldDB" id="A0A7K0KGD1"/>
<keyword evidence="4" id="KW-1185">Reference proteome</keyword>
<proteinExistence type="predicted"/>
<evidence type="ECO:0000313" key="4">
    <source>
        <dbReference type="Proteomes" id="UP000438914"/>
    </source>
</evidence>
<evidence type="ECO:0000256" key="1">
    <source>
        <dbReference type="ARBA" id="ARBA00022679"/>
    </source>
</evidence>
<evidence type="ECO:0000313" key="3">
    <source>
        <dbReference type="EMBL" id="MST84981.1"/>
    </source>
</evidence>
<dbReference type="Pfam" id="PF01648">
    <property type="entry name" value="ACPS"/>
    <property type="match status" value="1"/>
</dbReference>
<organism evidence="3 4">
    <name type="scientific">Hallella mizrahii</name>
    <dbReference type="NCBI Taxonomy" id="2606637"/>
    <lineage>
        <taxon>Bacteria</taxon>
        <taxon>Pseudomonadati</taxon>
        <taxon>Bacteroidota</taxon>
        <taxon>Bacteroidia</taxon>
        <taxon>Bacteroidales</taxon>
        <taxon>Prevotellaceae</taxon>
        <taxon>Hallella</taxon>
    </lineage>
</organism>
<dbReference type="SUPFAM" id="SSF56214">
    <property type="entry name" value="4'-phosphopantetheinyl transferase"/>
    <property type="match status" value="2"/>
</dbReference>
<feature type="domain" description="4'-phosphopantetheinyl transferase" evidence="2">
    <location>
        <begin position="97"/>
        <end position="169"/>
    </location>
</feature>
<sequence>MPLKKIFEPHRGICVGLWQMTESIAQLPKPKGLDLAFRSEKRLKEELCVYALLSAMTGNDQLVIGHESSGKPLLEGWSISISHTRGWVAVILSDDYQVGIDIEYSSDRVSKVVERFIREDEQRATLAQQLINWSAKETVYKLCSEQKLDYFDMRLHTLQSDIDTVFEQKRHTSDAVRGAVRVDVLKTKEVVTVHYELTPDYVLTYSFLDFR</sequence>
<comment type="caution">
    <text evidence="3">The sequence shown here is derived from an EMBL/GenBank/DDBJ whole genome shotgun (WGS) entry which is preliminary data.</text>
</comment>
<dbReference type="EMBL" id="VUNG01000025">
    <property type="protein sequence ID" value="MST84981.1"/>
    <property type="molecule type" value="Genomic_DNA"/>
</dbReference>
<reference evidence="3 4" key="1">
    <citation type="submission" date="2019-08" db="EMBL/GenBank/DDBJ databases">
        <title>In-depth cultivation of the pig gut microbiome towards novel bacterial diversity and tailored functional studies.</title>
        <authorList>
            <person name="Wylensek D."/>
            <person name="Hitch T.C.A."/>
            <person name="Clavel T."/>
        </authorList>
    </citation>
    <scope>NUCLEOTIDE SEQUENCE [LARGE SCALE GENOMIC DNA]</scope>
    <source>
        <strain evidence="3 4">LKV-178-WT-2A</strain>
    </source>
</reference>
<dbReference type="Proteomes" id="UP000438914">
    <property type="component" value="Unassembled WGS sequence"/>
</dbReference>
<accession>A0A7K0KGD1</accession>
<gene>
    <name evidence="3" type="ORF">FYJ73_09920</name>
</gene>